<dbReference type="SUPFAM" id="SSF48295">
    <property type="entry name" value="TrpR-like"/>
    <property type="match status" value="1"/>
</dbReference>
<dbReference type="InterPro" id="IPR013368">
    <property type="entry name" value="YecD_YerC"/>
</dbReference>
<dbReference type="InterPro" id="IPR010921">
    <property type="entry name" value="Trp_repressor/repl_initiator"/>
</dbReference>
<dbReference type="Pfam" id="PF01371">
    <property type="entry name" value="Trp_repressor"/>
    <property type="match status" value="1"/>
</dbReference>
<dbReference type="EMBL" id="AUZX01009931">
    <property type="protein sequence ID" value="EQD50084.1"/>
    <property type="molecule type" value="Genomic_DNA"/>
</dbReference>
<dbReference type="InterPro" id="IPR038116">
    <property type="entry name" value="TrpR-like_sf"/>
</dbReference>
<dbReference type="InterPro" id="IPR000831">
    <property type="entry name" value="Trp_repress"/>
</dbReference>
<dbReference type="PANTHER" id="PTHR40080:SF1">
    <property type="entry name" value="TRPR-LIKE PROTEIN YERC_YECD"/>
    <property type="match status" value="1"/>
</dbReference>
<dbReference type="GO" id="GO:0003700">
    <property type="term" value="F:DNA-binding transcription factor activity"/>
    <property type="evidence" value="ECO:0007669"/>
    <property type="project" value="InterPro"/>
</dbReference>
<proteinExistence type="predicted"/>
<gene>
    <name evidence="1" type="ORF">B1A_13566</name>
</gene>
<dbReference type="NCBIfam" id="TIGR02531">
    <property type="entry name" value="yecD_yerC"/>
    <property type="match status" value="1"/>
</dbReference>
<dbReference type="PANTHER" id="PTHR40080">
    <property type="entry name" value="LMO1763 PROTEIN"/>
    <property type="match status" value="1"/>
</dbReference>
<dbReference type="GO" id="GO:0043565">
    <property type="term" value="F:sequence-specific DNA binding"/>
    <property type="evidence" value="ECO:0007669"/>
    <property type="project" value="InterPro"/>
</dbReference>
<organism evidence="1">
    <name type="scientific">mine drainage metagenome</name>
    <dbReference type="NCBI Taxonomy" id="410659"/>
    <lineage>
        <taxon>unclassified sequences</taxon>
        <taxon>metagenomes</taxon>
        <taxon>ecological metagenomes</taxon>
    </lineage>
</organism>
<name>T1BAR6_9ZZZZ</name>
<dbReference type="PIRSF" id="PIRSF012508">
    <property type="entry name" value="YerC"/>
    <property type="match status" value="1"/>
</dbReference>
<comment type="caution">
    <text evidence="1">The sequence shown here is derived from an EMBL/GenBank/DDBJ whole genome shotgun (WGS) entry which is preliminary data.</text>
</comment>
<reference evidence="1" key="1">
    <citation type="submission" date="2013-08" db="EMBL/GenBank/DDBJ databases">
        <authorList>
            <person name="Mendez C."/>
            <person name="Richter M."/>
            <person name="Ferrer M."/>
            <person name="Sanchez J."/>
        </authorList>
    </citation>
    <scope>NUCLEOTIDE SEQUENCE</scope>
</reference>
<dbReference type="Gene3D" id="1.10.1270.10">
    <property type="entry name" value="TrpR-like"/>
    <property type="match status" value="1"/>
</dbReference>
<dbReference type="AlphaFoldDB" id="T1BAR6"/>
<reference evidence="1" key="2">
    <citation type="journal article" date="2014" name="ISME J.">
        <title>Microbial stratification in low pH oxic and suboxic macroscopic growths along an acid mine drainage.</title>
        <authorList>
            <person name="Mendez-Garcia C."/>
            <person name="Mesa V."/>
            <person name="Sprenger R.R."/>
            <person name="Richter M."/>
            <person name="Diez M.S."/>
            <person name="Solano J."/>
            <person name="Bargiela R."/>
            <person name="Golyshina O.V."/>
            <person name="Manteca A."/>
            <person name="Ramos J.L."/>
            <person name="Gallego J.R."/>
            <person name="Llorente I."/>
            <person name="Martins Dos Santos V.A."/>
            <person name="Jensen O.N."/>
            <person name="Pelaez A.I."/>
            <person name="Sanchez J."/>
            <person name="Ferrer M."/>
        </authorList>
    </citation>
    <scope>NUCLEOTIDE SEQUENCE</scope>
</reference>
<evidence type="ECO:0000313" key="1">
    <source>
        <dbReference type="EMBL" id="EQD50084.1"/>
    </source>
</evidence>
<protein>
    <submittedName>
        <fullName evidence="1">TrpR like protein</fullName>
    </submittedName>
</protein>
<accession>T1BAR6</accession>
<sequence>MVHMHRTIDPDRLYLALLSLRTSEECQAFLDDILTPGEFEDVVQRLEVAHVLSEGGTYESAAERTGASATTISRVRRALFRGAGGYRTVLERIGRA</sequence>